<evidence type="ECO:0000256" key="1">
    <source>
        <dbReference type="SAM" id="MobiDB-lite"/>
    </source>
</evidence>
<accession>A0A170PDK9</accession>
<dbReference type="Gene3D" id="1.20.120.20">
    <property type="entry name" value="Apolipoprotein"/>
    <property type="match status" value="1"/>
</dbReference>
<feature type="region of interest" description="Disordered" evidence="1">
    <location>
        <begin position="1"/>
        <end position="39"/>
    </location>
</feature>
<protein>
    <submittedName>
        <fullName evidence="2">Uncharacterized protein</fullName>
    </submittedName>
</protein>
<name>A0A170PDK9_9CHLR</name>
<evidence type="ECO:0000313" key="2">
    <source>
        <dbReference type="EMBL" id="CUS02077.2"/>
    </source>
</evidence>
<feature type="compositionally biased region" description="Polar residues" evidence="1">
    <location>
        <begin position="208"/>
        <end position="220"/>
    </location>
</feature>
<feature type="region of interest" description="Disordered" evidence="1">
    <location>
        <begin position="167"/>
        <end position="220"/>
    </location>
</feature>
<sequence length="220" mass="23422">MSNHTNTNLEAEAEKGLDKAQEVATRAQQKVSETATAAQHKVSETAAVAKEQVTRKAAQVGEQAKASVDTRMNEVAHELGSVADAVRQTTHEVGGDENATVSRYGEQLAGQIEGISSYLNNNGVEEVLDDLQNFARRQPAMFLGGAFMLGIVVGRFLRSSADRGYGLDQGGRNQYGQPYTDASYGGSTGYSGGATGYSDQSRNRAQPGLNQASTTAQNWD</sequence>
<reference evidence="2" key="1">
    <citation type="submission" date="2016-01" db="EMBL/GenBank/DDBJ databases">
        <authorList>
            <person name="Mcilroy J.S."/>
            <person name="Karst M S."/>
            <person name="Albertsen M."/>
        </authorList>
    </citation>
    <scope>NUCLEOTIDE SEQUENCE</scope>
    <source>
        <strain evidence="2">Cfx-K</strain>
    </source>
</reference>
<feature type="compositionally biased region" description="Polar residues" evidence="1">
    <location>
        <begin position="26"/>
        <end position="37"/>
    </location>
</feature>
<feature type="compositionally biased region" description="Basic and acidic residues" evidence="1">
    <location>
        <begin position="12"/>
        <end position="21"/>
    </location>
</feature>
<dbReference type="KEGG" id="pbf:CFX0092_A0196"/>
<gene>
    <name evidence="2" type="ORF">CFX0092_A0196</name>
</gene>
<dbReference type="Proteomes" id="UP000215027">
    <property type="component" value="Chromosome I"/>
</dbReference>
<organism evidence="2 3">
    <name type="scientific">Candidatus Promineifilum breve</name>
    <dbReference type="NCBI Taxonomy" id="1806508"/>
    <lineage>
        <taxon>Bacteria</taxon>
        <taxon>Bacillati</taxon>
        <taxon>Chloroflexota</taxon>
        <taxon>Ardenticatenia</taxon>
        <taxon>Candidatus Promineifilales</taxon>
        <taxon>Candidatus Promineifilaceae</taxon>
        <taxon>Candidatus Promineifilum</taxon>
    </lineage>
</organism>
<evidence type="ECO:0000313" key="3">
    <source>
        <dbReference type="Proteomes" id="UP000215027"/>
    </source>
</evidence>
<dbReference type="AlphaFoldDB" id="A0A170PDK9"/>
<dbReference type="RefSeq" id="WP_095041733.1">
    <property type="nucleotide sequence ID" value="NZ_LN890655.1"/>
</dbReference>
<dbReference type="EMBL" id="LN890655">
    <property type="protein sequence ID" value="CUS02077.2"/>
    <property type="molecule type" value="Genomic_DNA"/>
</dbReference>
<feature type="compositionally biased region" description="Gly residues" evidence="1">
    <location>
        <begin position="186"/>
        <end position="195"/>
    </location>
</feature>
<dbReference type="OrthoDB" id="288439at2"/>
<proteinExistence type="predicted"/>
<keyword evidence="3" id="KW-1185">Reference proteome</keyword>